<dbReference type="EMBL" id="JACCHK010000001">
    <property type="protein sequence ID" value="NYH42827.1"/>
    <property type="molecule type" value="Genomic_DNA"/>
</dbReference>
<feature type="compositionally biased region" description="Basic residues" evidence="1">
    <location>
        <begin position="182"/>
        <end position="199"/>
    </location>
</feature>
<dbReference type="InterPro" id="IPR011049">
    <property type="entry name" value="Serralysin-like_metalloprot_C"/>
</dbReference>
<organism evidence="2 3">
    <name type="scientific">Micromonospora jinlongensis</name>
    <dbReference type="NCBI Taxonomy" id="1287877"/>
    <lineage>
        <taxon>Bacteria</taxon>
        <taxon>Bacillati</taxon>
        <taxon>Actinomycetota</taxon>
        <taxon>Actinomycetes</taxon>
        <taxon>Micromonosporales</taxon>
        <taxon>Micromonosporaceae</taxon>
        <taxon>Micromonospora</taxon>
    </lineage>
</organism>
<evidence type="ECO:0000256" key="1">
    <source>
        <dbReference type="SAM" id="MobiDB-lite"/>
    </source>
</evidence>
<proteinExistence type="predicted"/>
<dbReference type="Proteomes" id="UP000523545">
    <property type="component" value="Unassembled WGS sequence"/>
</dbReference>
<evidence type="ECO:0000313" key="3">
    <source>
        <dbReference type="Proteomes" id="UP000523545"/>
    </source>
</evidence>
<dbReference type="AlphaFoldDB" id="A0A7Y9X091"/>
<evidence type="ECO:0000313" key="2">
    <source>
        <dbReference type="EMBL" id="NYH42827.1"/>
    </source>
</evidence>
<accession>A0A7Y9X091</accession>
<dbReference type="SUPFAM" id="SSF101967">
    <property type="entry name" value="Adhesin YadA, collagen-binding domain"/>
    <property type="match status" value="1"/>
</dbReference>
<sequence>MRSWSRCARSQGCRCRQICSGGACLQRRAGSAQRDPLGFREAGVSKGRRYPDFPKRESISSPGAARLGRFTWVRFTSTASLGLLTRAGCWVGATGHRASAIGHPPRVPATAHPPRRTGHRASATGHRPPATGHRPPATGHPPPATGHRASATGHRPPATGHPPPATRHRASGIGHRASATGHGHRRRRGLPATGYRHRAPGGKNFSLGCLGCRGRADGHPPVWMRSHAQPTQLWASTSGVAI</sequence>
<gene>
    <name evidence="2" type="ORF">HNR22_002554</name>
</gene>
<protein>
    <submittedName>
        <fullName evidence="2">Uncharacterized protein</fullName>
    </submittedName>
</protein>
<name>A0A7Y9X091_9ACTN</name>
<comment type="caution">
    <text evidence="2">The sequence shown here is derived from an EMBL/GenBank/DDBJ whole genome shotgun (WGS) entry which is preliminary data.</text>
</comment>
<feature type="region of interest" description="Disordered" evidence="1">
    <location>
        <begin position="100"/>
        <end position="199"/>
    </location>
</feature>
<keyword evidence="3" id="KW-1185">Reference proteome</keyword>
<reference evidence="2 3" key="1">
    <citation type="submission" date="2020-07" db="EMBL/GenBank/DDBJ databases">
        <title>Sequencing the genomes of 1000 actinobacteria strains.</title>
        <authorList>
            <person name="Klenk H.-P."/>
        </authorList>
    </citation>
    <scope>NUCLEOTIDE SEQUENCE [LARGE SCALE GENOMIC DNA]</scope>
    <source>
        <strain evidence="2 3">DSM 45876</strain>
    </source>
</reference>